<dbReference type="SMART" id="SM00278">
    <property type="entry name" value="HhH1"/>
    <property type="match status" value="2"/>
</dbReference>
<dbReference type="GO" id="GO:0003677">
    <property type="term" value="F:DNA binding"/>
    <property type="evidence" value="ECO:0007669"/>
    <property type="project" value="InterPro"/>
</dbReference>
<feature type="compositionally biased region" description="Low complexity" evidence="1">
    <location>
        <begin position="37"/>
        <end position="49"/>
    </location>
</feature>
<dbReference type="GO" id="GO:0015628">
    <property type="term" value="P:protein secretion by the type II secretion system"/>
    <property type="evidence" value="ECO:0007669"/>
    <property type="project" value="TreeGrafter"/>
</dbReference>
<dbReference type="Pfam" id="PF10531">
    <property type="entry name" value="SLBB"/>
    <property type="match status" value="1"/>
</dbReference>
<proteinExistence type="predicted"/>
<dbReference type="Gene3D" id="1.10.150.320">
    <property type="entry name" value="Photosystem II 12 kDa extrinsic protein"/>
    <property type="match status" value="1"/>
</dbReference>
<dbReference type="GO" id="GO:0015627">
    <property type="term" value="C:type II protein secretion system complex"/>
    <property type="evidence" value="ECO:0007669"/>
    <property type="project" value="TreeGrafter"/>
</dbReference>
<evidence type="ECO:0000256" key="1">
    <source>
        <dbReference type="SAM" id="MobiDB-lite"/>
    </source>
</evidence>
<dbReference type="SUPFAM" id="SSF47781">
    <property type="entry name" value="RuvA domain 2-like"/>
    <property type="match status" value="1"/>
</dbReference>
<accession>A0A6J4UQV0</accession>
<evidence type="ECO:0000259" key="3">
    <source>
        <dbReference type="SMART" id="SM00278"/>
    </source>
</evidence>
<keyword evidence="4" id="KW-0675">Receptor</keyword>
<feature type="chain" id="PRO_5026679990" evidence="2">
    <location>
        <begin position="30"/>
        <end position="195"/>
    </location>
</feature>
<evidence type="ECO:0000313" key="4">
    <source>
        <dbReference type="EMBL" id="CAA9555176.1"/>
    </source>
</evidence>
<feature type="domain" description="Helix-hairpin-helix DNA-binding motif class 1" evidence="3">
    <location>
        <begin position="172"/>
        <end position="191"/>
    </location>
</feature>
<dbReference type="Pfam" id="PF12836">
    <property type="entry name" value="HHH_3"/>
    <property type="match status" value="1"/>
</dbReference>
<evidence type="ECO:0000256" key="2">
    <source>
        <dbReference type="SAM" id="SignalP"/>
    </source>
</evidence>
<sequence>MRFADRRLLLALCVVAFAGALLVGRPDDADPIPPTPTGTGTTAAPTPADESAGAPVTVHVAGAVRRPGVYRLAAGRRGQDAIRAAGGATRRADLAALNLAAPLLDGAQVLVPERGTAHAVPSARAAPSAPAPVVHLNSADAAALDALPGVGPATAARILAWRDEHGGFVAVDELLEVPGIGPAKLETLRPLVAVP</sequence>
<keyword evidence="2" id="KW-0732">Signal</keyword>
<dbReference type="InterPro" id="IPR051675">
    <property type="entry name" value="Endo/Exo/Phosphatase_dom_1"/>
</dbReference>
<dbReference type="AlphaFoldDB" id="A0A6J4UQV0"/>
<dbReference type="InterPro" id="IPR003583">
    <property type="entry name" value="Hlx-hairpin-Hlx_DNA-bd_motif"/>
</dbReference>
<dbReference type="GO" id="GO:0006281">
    <property type="term" value="P:DNA repair"/>
    <property type="evidence" value="ECO:0007669"/>
    <property type="project" value="InterPro"/>
</dbReference>
<dbReference type="EMBL" id="CADCWC010000482">
    <property type="protein sequence ID" value="CAA9555176.1"/>
    <property type="molecule type" value="Genomic_DNA"/>
</dbReference>
<dbReference type="InterPro" id="IPR019554">
    <property type="entry name" value="Soluble_ligand-bd"/>
</dbReference>
<organism evidence="4">
    <name type="scientific">uncultured Thermoleophilia bacterium</name>
    <dbReference type="NCBI Taxonomy" id="1497501"/>
    <lineage>
        <taxon>Bacteria</taxon>
        <taxon>Bacillati</taxon>
        <taxon>Actinomycetota</taxon>
        <taxon>Thermoleophilia</taxon>
        <taxon>environmental samples</taxon>
    </lineage>
</organism>
<feature type="signal peptide" evidence="2">
    <location>
        <begin position="1"/>
        <end position="29"/>
    </location>
</feature>
<feature type="domain" description="Helix-hairpin-helix DNA-binding motif class 1" evidence="3">
    <location>
        <begin position="142"/>
        <end position="161"/>
    </location>
</feature>
<dbReference type="PANTHER" id="PTHR21180:SF32">
    <property type="entry name" value="ENDONUCLEASE_EXONUCLEASE_PHOSPHATASE FAMILY DOMAIN-CONTAINING PROTEIN 1"/>
    <property type="match status" value="1"/>
</dbReference>
<feature type="region of interest" description="Disordered" evidence="1">
    <location>
        <begin position="26"/>
        <end position="53"/>
    </location>
</feature>
<reference evidence="4" key="1">
    <citation type="submission" date="2020-02" db="EMBL/GenBank/DDBJ databases">
        <authorList>
            <person name="Meier V. D."/>
        </authorList>
    </citation>
    <scope>NUCLEOTIDE SEQUENCE</scope>
    <source>
        <strain evidence="4">AVDCRST_MAG79</strain>
    </source>
</reference>
<protein>
    <submittedName>
        <fullName evidence="4">Late competence protein ComEA, DNA receptor</fullName>
    </submittedName>
</protein>
<dbReference type="PANTHER" id="PTHR21180">
    <property type="entry name" value="ENDONUCLEASE/EXONUCLEASE/PHOSPHATASE FAMILY DOMAIN-CONTAINING PROTEIN 1"/>
    <property type="match status" value="1"/>
</dbReference>
<gene>
    <name evidence="4" type="ORF">AVDCRST_MAG79-3024</name>
</gene>
<dbReference type="InterPro" id="IPR010994">
    <property type="entry name" value="RuvA_2-like"/>
</dbReference>
<dbReference type="Gene3D" id="3.10.560.10">
    <property type="entry name" value="Outer membrane lipoprotein wza domain like"/>
    <property type="match status" value="1"/>
</dbReference>
<name>A0A6J4UQV0_9ACTN</name>